<keyword evidence="2" id="KW-1185">Reference proteome</keyword>
<dbReference type="PANTHER" id="PTHR15503:SF45">
    <property type="entry name" value="RNA-DIRECTED DNA POLYMERASE HOMOLOG"/>
    <property type="match status" value="1"/>
</dbReference>
<dbReference type="EMBL" id="JBFOLK010000010">
    <property type="protein sequence ID" value="KAL2480172.1"/>
    <property type="molecule type" value="Genomic_DNA"/>
</dbReference>
<dbReference type="SUPFAM" id="SSF56672">
    <property type="entry name" value="DNA/RNA polymerases"/>
    <property type="match status" value="1"/>
</dbReference>
<organism evidence="1 2">
    <name type="scientific">Abeliophyllum distichum</name>
    <dbReference type="NCBI Taxonomy" id="126358"/>
    <lineage>
        <taxon>Eukaryota</taxon>
        <taxon>Viridiplantae</taxon>
        <taxon>Streptophyta</taxon>
        <taxon>Embryophyta</taxon>
        <taxon>Tracheophyta</taxon>
        <taxon>Spermatophyta</taxon>
        <taxon>Magnoliopsida</taxon>
        <taxon>eudicotyledons</taxon>
        <taxon>Gunneridae</taxon>
        <taxon>Pentapetalae</taxon>
        <taxon>asterids</taxon>
        <taxon>lamiids</taxon>
        <taxon>Lamiales</taxon>
        <taxon>Oleaceae</taxon>
        <taxon>Forsythieae</taxon>
        <taxon>Abeliophyllum</taxon>
    </lineage>
</organism>
<dbReference type="InterPro" id="IPR043502">
    <property type="entry name" value="DNA/RNA_pol_sf"/>
</dbReference>
<name>A0ABD1QWP4_9LAMI</name>
<evidence type="ECO:0000313" key="1">
    <source>
        <dbReference type="EMBL" id="KAL2480172.1"/>
    </source>
</evidence>
<dbReference type="AlphaFoldDB" id="A0ABD1QWP4"/>
<proteinExistence type="predicted"/>
<reference evidence="2" key="1">
    <citation type="submission" date="2024-07" db="EMBL/GenBank/DDBJ databases">
        <title>Two chromosome-level genome assemblies of Korean endemic species Abeliophyllum distichum and Forsythia ovata (Oleaceae).</title>
        <authorList>
            <person name="Jang H."/>
        </authorList>
    </citation>
    <scope>NUCLEOTIDE SEQUENCE [LARGE SCALE GENOMIC DNA]</scope>
</reference>
<dbReference type="Gene3D" id="3.10.10.10">
    <property type="entry name" value="HIV Type 1 Reverse Transcriptase, subunit A, domain 1"/>
    <property type="match status" value="1"/>
</dbReference>
<dbReference type="InterPro" id="IPR032567">
    <property type="entry name" value="RTL1-rel"/>
</dbReference>
<sequence length="185" mass="21179">MDLNASHTTEVVDHKRVLNSTWIRSMGKRLVGNGQAAAQEHAPRLRIPELCTYGGTRDAKEVENFLFDMEQYFLAANIEDEIEEATGPIPKSVRRLLQEISRRLLLWRAIDNEIELTLGAKHPAMMPYRVVQPELEELRKQLAEMLDSGIIVHAKSPYGALVLFQKNFDGSLRMFCDYRALNKIK</sequence>
<dbReference type="Proteomes" id="UP001604336">
    <property type="component" value="Unassembled WGS sequence"/>
</dbReference>
<accession>A0ABD1QWP4</accession>
<protein>
    <submittedName>
        <fullName evidence="1">Uncharacterized protein</fullName>
    </submittedName>
</protein>
<comment type="caution">
    <text evidence="1">The sequence shown here is derived from an EMBL/GenBank/DDBJ whole genome shotgun (WGS) entry which is preliminary data.</text>
</comment>
<evidence type="ECO:0000313" key="2">
    <source>
        <dbReference type="Proteomes" id="UP001604336"/>
    </source>
</evidence>
<dbReference type="PANTHER" id="PTHR15503">
    <property type="entry name" value="LDOC1 RELATED"/>
    <property type="match status" value="1"/>
</dbReference>
<gene>
    <name evidence="1" type="ORF">Adt_33138</name>
</gene>